<organism evidence="1 2">
    <name type="scientific">Rubritalea profundi</name>
    <dbReference type="NCBI Taxonomy" id="1658618"/>
    <lineage>
        <taxon>Bacteria</taxon>
        <taxon>Pseudomonadati</taxon>
        <taxon>Verrucomicrobiota</taxon>
        <taxon>Verrucomicrobiia</taxon>
        <taxon>Verrucomicrobiales</taxon>
        <taxon>Rubritaleaceae</taxon>
        <taxon>Rubritalea</taxon>
    </lineage>
</organism>
<protein>
    <submittedName>
        <fullName evidence="1">Uncharacterized protein</fullName>
    </submittedName>
</protein>
<dbReference type="RefSeq" id="WP_105041845.1">
    <property type="nucleotide sequence ID" value="NZ_MQWA01000001.1"/>
</dbReference>
<name>A0A2S7TZI2_9BACT</name>
<evidence type="ECO:0000313" key="2">
    <source>
        <dbReference type="Proteomes" id="UP000239907"/>
    </source>
</evidence>
<reference evidence="1 2" key="1">
    <citation type="submission" date="2016-12" db="EMBL/GenBank/DDBJ databases">
        <title>Study of bacterial adaptation to deep sea.</title>
        <authorList>
            <person name="Song J."/>
            <person name="Yoshizawa S."/>
            <person name="Kogure K."/>
        </authorList>
    </citation>
    <scope>NUCLEOTIDE SEQUENCE [LARGE SCALE GENOMIC DNA]</scope>
    <source>
        <strain evidence="1 2">SAORIC-165</strain>
    </source>
</reference>
<dbReference type="EMBL" id="MQWA01000001">
    <property type="protein sequence ID" value="PQJ27363.1"/>
    <property type="molecule type" value="Genomic_DNA"/>
</dbReference>
<keyword evidence="2" id="KW-1185">Reference proteome</keyword>
<gene>
    <name evidence="1" type="ORF">BSZ32_01860</name>
</gene>
<evidence type="ECO:0000313" key="1">
    <source>
        <dbReference type="EMBL" id="PQJ27363.1"/>
    </source>
</evidence>
<accession>A0A2S7TZI2</accession>
<proteinExistence type="predicted"/>
<dbReference type="Proteomes" id="UP000239907">
    <property type="component" value="Unassembled WGS sequence"/>
</dbReference>
<dbReference type="AlphaFoldDB" id="A0A2S7TZI2"/>
<comment type="caution">
    <text evidence="1">The sequence shown here is derived from an EMBL/GenBank/DDBJ whole genome shotgun (WGS) entry which is preliminary data.</text>
</comment>
<sequence length="76" mass="8453">MDKAYIDKTLAASQREMVEIFSKCTTTDEIRHHIEHSAIQPELKSWLLSCNPEMLETAASLVTKWGSTDSADGVGQ</sequence>